<evidence type="ECO:0000256" key="1">
    <source>
        <dbReference type="SAM" id="Phobius"/>
    </source>
</evidence>
<dbReference type="RefSeq" id="WP_103926291.1">
    <property type="nucleotide sequence ID" value="NZ_FNVR01000031.1"/>
</dbReference>
<evidence type="ECO:0000313" key="3">
    <source>
        <dbReference type="Proteomes" id="UP000236736"/>
    </source>
</evidence>
<keyword evidence="1" id="KW-1133">Transmembrane helix</keyword>
<name>A0A1H5ZTX4_9BACT</name>
<accession>A0A1H5ZTX4</accession>
<dbReference type="OrthoDB" id="1446860at2"/>
<protein>
    <submittedName>
        <fullName evidence="2">Uncharacterized protein</fullName>
    </submittedName>
</protein>
<keyword evidence="1" id="KW-0472">Membrane</keyword>
<organism evidence="2 3">
    <name type="scientific">Algoriphagus boritolerans DSM 17298 = JCM 18970</name>
    <dbReference type="NCBI Taxonomy" id="1120964"/>
    <lineage>
        <taxon>Bacteria</taxon>
        <taxon>Pseudomonadati</taxon>
        <taxon>Bacteroidota</taxon>
        <taxon>Cytophagia</taxon>
        <taxon>Cytophagales</taxon>
        <taxon>Cyclobacteriaceae</taxon>
        <taxon>Algoriphagus</taxon>
    </lineage>
</organism>
<reference evidence="3" key="1">
    <citation type="submission" date="2016-10" db="EMBL/GenBank/DDBJ databases">
        <authorList>
            <person name="Varghese N."/>
            <person name="Submissions S."/>
        </authorList>
    </citation>
    <scope>NUCLEOTIDE SEQUENCE [LARGE SCALE GENOMIC DNA]</scope>
    <source>
        <strain evidence="3">DSM 17298</strain>
    </source>
</reference>
<keyword evidence="3" id="KW-1185">Reference proteome</keyword>
<sequence length="91" mass="10377">MSKQIKSINLTLINFIIVCYFLLLGLINVLEIDYPVVGMLRELLTIPFLLLQVYFLVIGIRYWVRNSTPFLTKVSVVALAACTLFTIGSFF</sequence>
<feature type="transmembrane region" description="Helical" evidence="1">
    <location>
        <begin position="70"/>
        <end position="90"/>
    </location>
</feature>
<dbReference type="EMBL" id="FNVR01000031">
    <property type="protein sequence ID" value="SEG39424.1"/>
    <property type="molecule type" value="Genomic_DNA"/>
</dbReference>
<dbReference type="AlphaFoldDB" id="A0A1H5ZTX4"/>
<feature type="transmembrane region" description="Helical" evidence="1">
    <location>
        <begin position="44"/>
        <end position="63"/>
    </location>
</feature>
<proteinExistence type="predicted"/>
<evidence type="ECO:0000313" key="2">
    <source>
        <dbReference type="EMBL" id="SEG39424.1"/>
    </source>
</evidence>
<gene>
    <name evidence="2" type="ORF">SAMN03080598_03716</name>
</gene>
<keyword evidence="1" id="KW-0812">Transmembrane</keyword>
<feature type="transmembrane region" description="Helical" evidence="1">
    <location>
        <begin position="12"/>
        <end position="32"/>
    </location>
</feature>
<dbReference type="Proteomes" id="UP000236736">
    <property type="component" value="Unassembled WGS sequence"/>
</dbReference>